<keyword evidence="1" id="KW-0175">Coiled coil</keyword>
<name>A0A9E8SDT1_9FLAO</name>
<dbReference type="KEGG" id="lnu:N7U66_01600"/>
<keyword evidence="4" id="KW-1185">Reference proteome</keyword>
<dbReference type="Gene3D" id="1.25.40.10">
    <property type="entry name" value="Tetratricopeptide repeat domain"/>
    <property type="match status" value="1"/>
</dbReference>
<dbReference type="SUPFAM" id="SSF48452">
    <property type="entry name" value="TPR-like"/>
    <property type="match status" value="1"/>
</dbReference>
<dbReference type="RefSeq" id="WP_267677033.1">
    <property type="nucleotide sequence ID" value="NZ_CP113088.1"/>
</dbReference>
<dbReference type="InterPro" id="IPR011990">
    <property type="entry name" value="TPR-like_helical_dom_sf"/>
</dbReference>
<sequence length="350" mass="40809">MNKFKSSIIIFVLTPILFFAQNKEVDVDSLYNEARQLYSAKQYDSALSLTRDALFLTPEYHEIRVFQIQLEQDNEQLENAEKDINYLLSKSNTLEVKPSVLKQIVRYTAKEKLLAFHNQVGTYYTADVDYNLSLAEALLSFQESHEAKRILDTIQTAALTHTQNYRLQDLLKRMKANQIGVNYEFISFLKAYPINKSWNGVSLDYTRFIGKHAITARAVYSDRFNKDGILYELEGYPVFSKKLYSYVSINASGSDFFQNFGGSLSLYYSIKNIIEMEAGFRYLEFDSGSFFTPVIGATKYMGRFYVNGRAYIGPREKRKINTELSAQHAILFKRRWRLCFYTIGYWYFTR</sequence>
<gene>
    <name evidence="3" type="ORF">N7U66_01600</name>
</gene>
<accession>A0A9E8SDT1</accession>
<feature type="domain" description="YaiO beta-barrel" evidence="2">
    <location>
        <begin position="177"/>
        <end position="325"/>
    </location>
</feature>
<dbReference type="Pfam" id="PF19413">
    <property type="entry name" value="YaiO"/>
    <property type="match status" value="1"/>
</dbReference>
<evidence type="ECO:0000313" key="3">
    <source>
        <dbReference type="EMBL" id="WAC02436.1"/>
    </source>
</evidence>
<dbReference type="Proteomes" id="UP001164705">
    <property type="component" value="Chromosome"/>
</dbReference>
<evidence type="ECO:0000256" key="1">
    <source>
        <dbReference type="SAM" id="Coils"/>
    </source>
</evidence>
<evidence type="ECO:0000259" key="2">
    <source>
        <dbReference type="Pfam" id="PF19413"/>
    </source>
</evidence>
<proteinExistence type="predicted"/>
<dbReference type="EMBL" id="CP113088">
    <property type="protein sequence ID" value="WAC02436.1"/>
    <property type="molecule type" value="Genomic_DNA"/>
</dbReference>
<feature type="coiled-coil region" evidence="1">
    <location>
        <begin position="63"/>
        <end position="97"/>
    </location>
</feature>
<evidence type="ECO:0000313" key="4">
    <source>
        <dbReference type="Proteomes" id="UP001164705"/>
    </source>
</evidence>
<dbReference type="InterPro" id="IPR030887">
    <property type="entry name" value="Beta-barrel_YaiO"/>
</dbReference>
<dbReference type="AlphaFoldDB" id="A0A9E8SDT1"/>
<organism evidence="3 4">
    <name type="scientific">Lacinutrix neustonica</name>
    <dbReference type="NCBI Taxonomy" id="2980107"/>
    <lineage>
        <taxon>Bacteria</taxon>
        <taxon>Pseudomonadati</taxon>
        <taxon>Bacteroidota</taxon>
        <taxon>Flavobacteriia</taxon>
        <taxon>Flavobacteriales</taxon>
        <taxon>Flavobacteriaceae</taxon>
        <taxon>Lacinutrix</taxon>
    </lineage>
</organism>
<protein>
    <submittedName>
        <fullName evidence="3">YaiO family outer membrane beta-barrel protein</fullName>
    </submittedName>
</protein>
<dbReference type="NCBIfam" id="TIGR04390">
    <property type="entry name" value="OMP_YaiO_dom"/>
    <property type="match status" value="1"/>
</dbReference>
<reference evidence="3" key="1">
    <citation type="submission" date="2022-11" db="EMBL/GenBank/DDBJ databases">
        <title>Lacinutrix neustonica HL-RS19T sp. nov., isolated from the surface microlayer sample of brackish Lake Shihwa.</title>
        <authorList>
            <person name="Choi J.Y."/>
            <person name="Hwang C.Y."/>
        </authorList>
    </citation>
    <scope>NUCLEOTIDE SEQUENCE</scope>
    <source>
        <strain evidence="3">HL-RS19</strain>
    </source>
</reference>